<dbReference type="EMBL" id="DS268736">
    <property type="protein sequence ID" value="EFP00598.1"/>
    <property type="molecule type" value="Genomic_DNA"/>
</dbReference>
<dbReference type="STRING" id="31234.E3NFV1"/>
<dbReference type="eggNOG" id="KOG3105">
    <property type="taxonomic scope" value="Eukaryota"/>
</dbReference>
<dbReference type="OrthoDB" id="5867932at2759"/>
<feature type="region of interest" description="Disordered" evidence="1">
    <location>
        <begin position="96"/>
        <end position="115"/>
    </location>
</feature>
<evidence type="ECO:0000256" key="1">
    <source>
        <dbReference type="SAM" id="MobiDB-lite"/>
    </source>
</evidence>
<dbReference type="AlphaFoldDB" id="E3NFV1"/>
<dbReference type="EMBL" id="DS268644">
    <property type="protein sequence ID" value="EFO96537.1"/>
    <property type="molecule type" value="Genomic_DNA"/>
</dbReference>
<dbReference type="HOGENOM" id="CLU_2111165_0_0_1"/>
<dbReference type="InParanoid" id="E3NFV1"/>
<evidence type="ECO:0008006" key="5">
    <source>
        <dbReference type="Google" id="ProtNLM"/>
    </source>
</evidence>
<keyword evidence="4" id="KW-1185">Reference proteome</keyword>
<proteinExistence type="predicted"/>
<dbReference type="OMA" id="TWIVDAW"/>
<protein>
    <recommendedName>
        <fullName evidence="5">DDE-1 domain-containing protein</fullName>
    </recommendedName>
</protein>
<dbReference type="Proteomes" id="UP000008281">
    <property type="component" value="Unassembled WGS sequence"/>
</dbReference>
<evidence type="ECO:0000313" key="4">
    <source>
        <dbReference type="Proteomes" id="UP000008281"/>
    </source>
</evidence>
<reference evidence="2" key="1">
    <citation type="submission" date="2007-07" db="EMBL/GenBank/DDBJ databases">
        <title>PCAP assembly of the Caenorhabditis remanei genome.</title>
        <authorList>
            <consortium name="The Caenorhabditis remanei Sequencing Consortium"/>
            <person name="Wilson R.K."/>
        </authorList>
    </citation>
    <scope>NUCLEOTIDE SEQUENCE [LARGE SCALE GENOMIC DNA]</scope>
    <source>
        <strain evidence="2">PB4641</strain>
    </source>
</reference>
<name>E3NFV1_CAERE</name>
<sequence length="115" mass="13071">MQKVYGLKTYTKSGNMRAPAMDTYLTWIVDAWKSLPTELILKSFKGCALTTLLNGEEDHLLHCFKPNGEVPDGLEELKKTREERAMDELENLVEEVDLAQDEYGDEDSDESLISN</sequence>
<evidence type="ECO:0000313" key="3">
    <source>
        <dbReference type="EMBL" id="EFP00598.1"/>
    </source>
</evidence>
<organism evidence="4">
    <name type="scientific">Caenorhabditis remanei</name>
    <name type="common">Caenorhabditis vulgaris</name>
    <dbReference type="NCBI Taxonomy" id="31234"/>
    <lineage>
        <taxon>Eukaryota</taxon>
        <taxon>Metazoa</taxon>
        <taxon>Ecdysozoa</taxon>
        <taxon>Nematoda</taxon>
        <taxon>Chromadorea</taxon>
        <taxon>Rhabditida</taxon>
        <taxon>Rhabditina</taxon>
        <taxon>Rhabditomorpha</taxon>
        <taxon>Rhabditoidea</taxon>
        <taxon>Rhabditidae</taxon>
        <taxon>Peloderinae</taxon>
        <taxon>Caenorhabditis</taxon>
    </lineage>
</organism>
<accession>E3NFV1</accession>
<evidence type="ECO:0000313" key="2">
    <source>
        <dbReference type="EMBL" id="EFO96537.1"/>
    </source>
</evidence>
<gene>
    <name evidence="2" type="ORF">CRE_23735</name>
    <name evidence="3" type="ORF">CRE_30232</name>
</gene>